<dbReference type="Pfam" id="PF01850">
    <property type="entry name" value="PIN"/>
    <property type="match status" value="1"/>
</dbReference>
<comment type="function">
    <text evidence="8">Toxic component of a toxin-antitoxin (TA) system. An RNase.</text>
</comment>
<feature type="binding site" evidence="8">
    <location>
        <position position="6"/>
    </location>
    <ligand>
        <name>Mg(2+)</name>
        <dbReference type="ChEBI" id="CHEBI:18420"/>
    </ligand>
</feature>
<evidence type="ECO:0000256" key="5">
    <source>
        <dbReference type="ARBA" id="ARBA00022801"/>
    </source>
</evidence>
<dbReference type="GO" id="GO:0000287">
    <property type="term" value="F:magnesium ion binding"/>
    <property type="evidence" value="ECO:0007669"/>
    <property type="project" value="UniProtKB-UniRule"/>
</dbReference>
<dbReference type="InterPro" id="IPR002716">
    <property type="entry name" value="PIN_dom"/>
</dbReference>
<organism evidence="10">
    <name type="scientific">Leptolyngbya sp. NK1-12</name>
    <dbReference type="NCBI Taxonomy" id="2547451"/>
    <lineage>
        <taxon>Bacteria</taxon>
        <taxon>Bacillati</taxon>
        <taxon>Cyanobacteriota</taxon>
        <taxon>Cyanophyceae</taxon>
        <taxon>Leptolyngbyales</taxon>
        <taxon>Leptolyngbyaceae</taxon>
        <taxon>Leptolyngbya group</taxon>
        <taxon>Leptolyngbya</taxon>
    </lineage>
</organism>
<evidence type="ECO:0000256" key="6">
    <source>
        <dbReference type="ARBA" id="ARBA00022842"/>
    </source>
</evidence>
<gene>
    <name evidence="8" type="primary">vapC</name>
    <name evidence="10" type="ORF">HJG54_33735</name>
</gene>
<dbReference type="RefSeq" id="WP_316436282.1">
    <property type="nucleotide sequence ID" value="NZ_CP053587.1"/>
</dbReference>
<evidence type="ECO:0000256" key="2">
    <source>
        <dbReference type="ARBA" id="ARBA00022649"/>
    </source>
</evidence>
<dbReference type="EMBL" id="CP053587">
    <property type="protein sequence ID" value="WNZ27794.1"/>
    <property type="molecule type" value="Genomic_DNA"/>
</dbReference>
<dbReference type="SUPFAM" id="SSF88723">
    <property type="entry name" value="PIN domain-like"/>
    <property type="match status" value="1"/>
</dbReference>
<accession>A0AA97AKF7</accession>
<protein>
    <recommendedName>
        <fullName evidence="8">Ribonuclease VapC</fullName>
        <shortName evidence="8">RNase VapC</shortName>
        <ecNumber evidence="8">3.1.-.-</ecNumber>
    </recommendedName>
    <alternativeName>
        <fullName evidence="8">Toxin VapC</fullName>
    </alternativeName>
</protein>
<comment type="similarity">
    <text evidence="7 8">Belongs to the PINc/VapC protein family.</text>
</comment>
<dbReference type="PANTHER" id="PTHR33653:SF1">
    <property type="entry name" value="RIBONUCLEASE VAPC2"/>
    <property type="match status" value="1"/>
</dbReference>
<evidence type="ECO:0000256" key="3">
    <source>
        <dbReference type="ARBA" id="ARBA00022722"/>
    </source>
</evidence>
<dbReference type="AlphaFoldDB" id="A0AA97AKF7"/>
<reference evidence="10" key="1">
    <citation type="submission" date="2020-05" db="EMBL/GenBank/DDBJ databases">
        <authorList>
            <person name="Zhu T."/>
            <person name="Keshari N."/>
            <person name="Lu X."/>
        </authorList>
    </citation>
    <scope>NUCLEOTIDE SEQUENCE</scope>
    <source>
        <strain evidence="10">NK1-12</strain>
    </source>
</reference>
<evidence type="ECO:0000259" key="9">
    <source>
        <dbReference type="Pfam" id="PF01850"/>
    </source>
</evidence>
<dbReference type="GO" id="GO:0004540">
    <property type="term" value="F:RNA nuclease activity"/>
    <property type="evidence" value="ECO:0007669"/>
    <property type="project" value="InterPro"/>
</dbReference>
<keyword evidence="6 8" id="KW-0460">Magnesium</keyword>
<dbReference type="GO" id="GO:0090729">
    <property type="term" value="F:toxin activity"/>
    <property type="evidence" value="ECO:0007669"/>
    <property type="project" value="UniProtKB-KW"/>
</dbReference>
<comment type="cofactor">
    <cofactor evidence="1 8">
        <name>Mg(2+)</name>
        <dbReference type="ChEBI" id="CHEBI:18420"/>
    </cofactor>
</comment>
<evidence type="ECO:0000256" key="7">
    <source>
        <dbReference type="ARBA" id="ARBA00038093"/>
    </source>
</evidence>
<dbReference type="GO" id="GO:0016787">
    <property type="term" value="F:hydrolase activity"/>
    <property type="evidence" value="ECO:0007669"/>
    <property type="project" value="UniProtKB-KW"/>
</dbReference>
<keyword evidence="2 8" id="KW-1277">Toxin-antitoxin system</keyword>
<dbReference type="CDD" id="cd09881">
    <property type="entry name" value="PIN_VapC4-5_FitB-like"/>
    <property type="match status" value="1"/>
</dbReference>
<feature type="domain" description="PIN" evidence="9">
    <location>
        <begin position="3"/>
        <end position="123"/>
    </location>
</feature>
<dbReference type="InterPro" id="IPR022907">
    <property type="entry name" value="VapC_family"/>
</dbReference>
<proteinExistence type="inferred from homology"/>
<keyword evidence="3 8" id="KW-0540">Nuclease</keyword>
<evidence type="ECO:0000313" key="10">
    <source>
        <dbReference type="EMBL" id="WNZ27794.1"/>
    </source>
</evidence>
<keyword evidence="8" id="KW-0800">Toxin</keyword>
<evidence type="ECO:0000256" key="8">
    <source>
        <dbReference type="HAMAP-Rule" id="MF_00265"/>
    </source>
</evidence>
<name>A0AA97AKF7_9CYAN</name>
<keyword evidence="5 8" id="KW-0378">Hydrolase</keyword>
<keyword evidence="4 8" id="KW-0479">Metal-binding</keyword>
<dbReference type="Gene3D" id="3.40.50.1010">
    <property type="entry name" value="5'-nuclease"/>
    <property type="match status" value="1"/>
</dbReference>
<evidence type="ECO:0000256" key="1">
    <source>
        <dbReference type="ARBA" id="ARBA00001946"/>
    </source>
</evidence>
<evidence type="ECO:0000256" key="4">
    <source>
        <dbReference type="ARBA" id="ARBA00022723"/>
    </source>
</evidence>
<sequence>MMYLLDTNACVHHLKFADSPVTQQLLTHLPETAICSVTKAELFYGAMRSNNPTKAIRQQQEFLELFVSLSFDDEAAHICGRIRAQLSSQGTPIGPYDLQIAAIALAHDLTLITHNVREFNRVQDLKIEDWQSNQQV</sequence>
<feature type="binding site" evidence="8">
    <location>
        <position position="97"/>
    </location>
    <ligand>
        <name>Mg(2+)</name>
        <dbReference type="ChEBI" id="CHEBI:18420"/>
    </ligand>
</feature>
<dbReference type="HAMAP" id="MF_00265">
    <property type="entry name" value="VapC_Nob1"/>
    <property type="match status" value="1"/>
</dbReference>
<dbReference type="InterPro" id="IPR029060">
    <property type="entry name" value="PIN-like_dom_sf"/>
</dbReference>
<dbReference type="InterPro" id="IPR050556">
    <property type="entry name" value="Type_II_TA_system_RNase"/>
</dbReference>
<dbReference type="EC" id="3.1.-.-" evidence="8"/>
<dbReference type="PANTHER" id="PTHR33653">
    <property type="entry name" value="RIBONUCLEASE VAPC2"/>
    <property type="match status" value="1"/>
</dbReference>